<dbReference type="HOGENOM" id="CLU_089554_1_1_5"/>
<dbReference type="Pfam" id="PF04279">
    <property type="entry name" value="IspA"/>
    <property type="match status" value="1"/>
</dbReference>
<protein>
    <submittedName>
        <fullName evidence="6">Septation protein A</fullName>
    </submittedName>
</protein>
<feature type="transmembrane region" description="Helical" evidence="5">
    <location>
        <begin position="63"/>
        <end position="82"/>
    </location>
</feature>
<accession>V5S9N6</accession>
<evidence type="ECO:0000256" key="4">
    <source>
        <dbReference type="ARBA" id="ARBA00023136"/>
    </source>
</evidence>
<feature type="transmembrane region" description="Helical" evidence="5">
    <location>
        <begin position="174"/>
        <end position="193"/>
    </location>
</feature>
<evidence type="ECO:0000256" key="2">
    <source>
        <dbReference type="ARBA" id="ARBA00022692"/>
    </source>
</evidence>
<proteinExistence type="predicted"/>
<dbReference type="STRING" id="1029756.W911_02005"/>
<keyword evidence="4 5" id="KW-0472">Membrane</keyword>
<evidence type="ECO:0000256" key="3">
    <source>
        <dbReference type="ARBA" id="ARBA00022989"/>
    </source>
</evidence>
<evidence type="ECO:0000313" key="6">
    <source>
        <dbReference type="EMBL" id="AHB47451.1"/>
    </source>
</evidence>
<evidence type="ECO:0000256" key="5">
    <source>
        <dbReference type="SAM" id="Phobius"/>
    </source>
</evidence>
<dbReference type="PANTHER" id="PTHR36917:SF1">
    <property type="entry name" value="INNER MEMBRANE-SPANNING PROTEIN YCIB"/>
    <property type="match status" value="1"/>
</dbReference>
<keyword evidence="2 5" id="KW-0812">Transmembrane</keyword>
<keyword evidence="1" id="KW-1003">Cell membrane</keyword>
<gene>
    <name evidence="6" type="ORF">W911_02005</name>
</gene>
<dbReference type="Proteomes" id="UP000018542">
    <property type="component" value="Chromosome"/>
</dbReference>
<dbReference type="OrthoDB" id="9788219at2"/>
<feature type="transmembrane region" description="Helical" evidence="5">
    <location>
        <begin position="135"/>
        <end position="154"/>
    </location>
</feature>
<dbReference type="InterPro" id="IPR006008">
    <property type="entry name" value="YciB"/>
</dbReference>
<keyword evidence="3 5" id="KW-1133">Transmembrane helix</keyword>
<keyword evidence="7" id="KW-1185">Reference proteome</keyword>
<dbReference type="KEGG" id="hni:W911_02005"/>
<feature type="transmembrane region" description="Helical" evidence="5">
    <location>
        <begin position="94"/>
        <end position="114"/>
    </location>
</feature>
<name>V5S9N6_9HYPH</name>
<reference evidence="6 7" key="1">
    <citation type="journal article" date="2014" name="Genome Announc.">
        <title>Complete Genome Sequence of Hyphomicrobium nitrativorans Strain NL23, a Denitrifying Bacterium Isolated from Biofilm of a Methanol-Fed Denitrification System Treating Seawater at the Montreal Biodome.</title>
        <authorList>
            <person name="Martineau C."/>
            <person name="Villeneuve C."/>
            <person name="Mauffrey F."/>
            <person name="Villemur R."/>
        </authorList>
    </citation>
    <scope>NUCLEOTIDE SEQUENCE [LARGE SCALE GENOMIC DNA]</scope>
    <source>
        <strain evidence="6">NL23</strain>
    </source>
</reference>
<evidence type="ECO:0000313" key="7">
    <source>
        <dbReference type="Proteomes" id="UP000018542"/>
    </source>
</evidence>
<dbReference type="RefSeq" id="WP_023785831.1">
    <property type="nucleotide sequence ID" value="NC_022997.1"/>
</dbReference>
<dbReference type="AlphaFoldDB" id="V5S9N6"/>
<organism evidence="6 7">
    <name type="scientific">Hyphomicrobium nitrativorans NL23</name>
    <dbReference type="NCBI Taxonomy" id="1029756"/>
    <lineage>
        <taxon>Bacteria</taxon>
        <taxon>Pseudomonadati</taxon>
        <taxon>Pseudomonadota</taxon>
        <taxon>Alphaproteobacteria</taxon>
        <taxon>Hyphomicrobiales</taxon>
        <taxon>Hyphomicrobiaceae</taxon>
        <taxon>Hyphomicrobium</taxon>
    </lineage>
</organism>
<dbReference type="PATRIC" id="fig|1029756.8.peg.428"/>
<evidence type="ECO:0000256" key="1">
    <source>
        <dbReference type="ARBA" id="ARBA00022475"/>
    </source>
</evidence>
<dbReference type="GO" id="GO:0005886">
    <property type="term" value="C:plasma membrane"/>
    <property type="evidence" value="ECO:0007669"/>
    <property type="project" value="TreeGrafter"/>
</dbReference>
<dbReference type="PANTHER" id="PTHR36917">
    <property type="entry name" value="INTRACELLULAR SEPTATION PROTEIN A-RELATED"/>
    <property type="match status" value="1"/>
</dbReference>
<feature type="transmembrane region" description="Helical" evidence="5">
    <location>
        <begin position="32"/>
        <end position="56"/>
    </location>
</feature>
<dbReference type="EMBL" id="CP006912">
    <property type="protein sequence ID" value="AHB47451.1"/>
    <property type="molecule type" value="Genomic_DNA"/>
</dbReference>
<sequence length="201" mass="23197">MSRRRLYPFNAEQTVNILSEFGPLVLMFVVNALYGIAAGTWALIVSTLVAIVAMIYMFRRPPIFPLIASSVTIVFGALTLITGDPMWVQIKVTIFNAMFAGFLFLGLWLDRNFFQYVFEKTFHYTKAGWDTFTRSFAWFFVLTALLNEVVRIGFKDDQIYHVLGFAMNGVDVWIAFKLFFVLPMSGIYAWLLTKWMSKHHL</sequence>